<evidence type="ECO:0000313" key="2">
    <source>
        <dbReference type="Proteomes" id="UP000673975"/>
    </source>
</evidence>
<gene>
    <name evidence="1" type="ORF">NATSA_04275</name>
</gene>
<dbReference type="RefSeq" id="WP_210510789.1">
    <property type="nucleotide sequence ID" value="NZ_JAFIDN010000002.1"/>
</dbReference>
<accession>A0A8J7S813</accession>
<keyword evidence="1" id="KW-0808">Transferase</keyword>
<proteinExistence type="predicted"/>
<dbReference type="Proteomes" id="UP000673975">
    <property type="component" value="Unassembled WGS sequence"/>
</dbReference>
<dbReference type="Pfam" id="PF08843">
    <property type="entry name" value="AbiEii"/>
    <property type="match status" value="1"/>
</dbReference>
<protein>
    <submittedName>
        <fullName evidence="1">Nucleotidyl transferase AbiEii/AbiGii toxin family protein</fullName>
    </submittedName>
</protein>
<dbReference type="AlphaFoldDB" id="A0A8J7S813"/>
<reference evidence="1" key="1">
    <citation type="submission" date="2021-02" db="EMBL/GenBank/DDBJ databases">
        <title>Natronogracilivirga saccharolytica gen. nov. sp. nov. a new anaerobic, haloalkiliphilic carbohydrate-fermenting bacterium from soda lake and proposing of Cyclonatronumiaceae fam. nov. in the phylum Balneolaeota.</title>
        <authorList>
            <person name="Zhilina T.N."/>
            <person name="Sorokin D.Y."/>
            <person name="Zavarzina D.G."/>
            <person name="Toshchakov S.V."/>
            <person name="Kublanov I.V."/>
        </authorList>
    </citation>
    <scope>NUCLEOTIDE SEQUENCE</scope>
    <source>
        <strain evidence="1">Z-1702</strain>
    </source>
</reference>
<dbReference type="Gene3D" id="3.10.450.620">
    <property type="entry name" value="JHP933, nucleotidyltransferase-like core domain"/>
    <property type="match status" value="1"/>
</dbReference>
<name>A0A8J7S813_9BACT</name>
<dbReference type="InterPro" id="IPR014942">
    <property type="entry name" value="AbiEii"/>
</dbReference>
<dbReference type="EMBL" id="JAFIDN010000002">
    <property type="protein sequence ID" value="MBP3191876.1"/>
    <property type="molecule type" value="Genomic_DNA"/>
</dbReference>
<organism evidence="1 2">
    <name type="scientific">Natronogracilivirga saccharolytica</name>
    <dbReference type="NCBI Taxonomy" id="2812953"/>
    <lineage>
        <taxon>Bacteria</taxon>
        <taxon>Pseudomonadati</taxon>
        <taxon>Balneolota</taxon>
        <taxon>Balneolia</taxon>
        <taxon>Balneolales</taxon>
        <taxon>Cyclonatronaceae</taxon>
        <taxon>Natronogracilivirga</taxon>
    </lineage>
</organism>
<sequence length="253" mass="29542">MQTFYPEPLRRFPRFLLREYLQCKILEIIYDSPYANGLSFLGGTCLRIVHGNQRFSEDLDFDNLALGEADFEKLAGIIEKELTREGFETEMRTVLKGVWHCHITFPGLLFGEGLSGHKEEKFLIRMDTESQHFNYDPERFVLNRFEVFTTVLLTPLPLLMAQKLHAIINRERNKGRDFHDLVFLMSRNIKPDYSYLKEKISVSDAGTLKNAVLERCRQLDMDEMAGDVEPFLFNPSDKKKVVQFQAVVRQYAF</sequence>
<evidence type="ECO:0000313" key="1">
    <source>
        <dbReference type="EMBL" id="MBP3191876.1"/>
    </source>
</evidence>
<keyword evidence="2" id="KW-1185">Reference proteome</keyword>
<dbReference type="GO" id="GO:0016740">
    <property type="term" value="F:transferase activity"/>
    <property type="evidence" value="ECO:0007669"/>
    <property type="project" value="UniProtKB-KW"/>
</dbReference>
<comment type="caution">
    <text evidence="1">The sequence shown here is derived from an EMBL/GenBank/DDBJ whole genome shotgun (WGS) entry which is preliminary data.</text>
</comment>